<sequence>MVKIEAEVIQGRGSYYDLGIKQGKLHSDSKLFQNHQKRRIKSIKSYQSELKAAKSLYEQFAPGLWQELEGLSAGIDWPIEDIVHEYSGYQADWKKSGCSALMQNGYYARNYDYHPKTYEGRFLIWQPENAYASIGFATRMIGRIDGMNEKGLVIGYHFVNRLKPGDGFICCSIARFILDTCKTTAEAILKLKEIPHRHAFNYSLYDAAGHAAIAEASSKGVSITSNSQMACTNHFESPSKLSENRHHLVETHSRKNQISEVFSPDFSASDAFIFFNSTSSTIFKKEYQNWAGTLHTAVYMPKTLQVMIGVGGDSQPIIFSFKEWLIGKDCYVKKIRGTLETNIELPF</sequence>
<dbReference type="NCBIfam" id="NF040521">
    <property type="entry name" value="C45_proenzyme"/>
    <property type="match status" value="1"/>
</dbReference>
<feature type="domain" description="Peptidase C45 hydrolase" evidence="1">
    <location>
        <begin position="105"/>
        <end position="313"/>
    </location>
</feature>
<dbReference type="InterPro" id="IPR029055">
    <property type="entry name" value="Ntn_hydrolases_N"/>
</dbReference>
<dbReference type="Pfam" id="PF03417">
    <property type="entry name" value="AAT"/>
    <property type="match status" value="1"/>
</dbReference>
<organism evidence="2 3">
    <name type="scientific">Metabacillus idriensis</name>
    <dbReference type="NCBI Taxonomy" id="324768"/>
    <lineage>
        <taxon>Bacteria</taxon>
        <taxon>Bacillati</taxon>
        <taxon>Bacillota</taxon>
        <taxon>Bacilli</taxon>
        <taxon>Bacillales</taxon>
        <taxon>Bacillaceae</taxon>
        <taxon>Metabacillus</taxon>
    </lineage>
</organism>
<protein>
    <submittedName>
        <fullName evidence="2">Acyl-CoA--6-aminopenicillanic acid acyl-transferase</fullName>
    </submittedName>
</protein>
<dbReference type="Gene3D" id="3.60.60.10">
    <property type="entry name" value="Penicillin V Acylase, Chain A"/>
    <property type="match status" value="1"/>
</dbReference>
<dbReference type="PANTHER" id="PTHR34180:SF1">
    <property type="entry name" value="BETA-ALANYL-DOPAMINE_CARCININE HYDROLASE"/>
    <property type="match status" value="1"/>
</dbReference>
<dbReference type="InterPro" id="IPR005079">
    <property type="entry name" value="Peptidase_C45_hydrolase"/>
</dbReference>
<evidence type="ECO:0000313" key="3">
    <source>
        <dbReference type="Proteomes" id="UP000441585"/>
    </source>
</evidence>
<dbReference type="GO" id="GO:0016740">
    <property type="term" value="F:transferase activity"/>
    <property type="evidence" value="ECO:0007669"/>
    <property type="project" value="UniProtKB-KW"/>
</dbReference>
<accession>A0A6I2MGE1</accession>
<dbReference type="EMBL" id="WKKF01000010">
    <property type="protein sequence ID" value="MRX56227.1"/>
    <property type="molecule type" value="Genomic_DNA"/>
</dbReference>
<evidence type="ECO:0000259" key="1">
    <source>
        <dbReference type="Pfam" id="PF03417"/>
    </source>
</evidence>
<proteinExistence type="predicted"/>
<name>A0A6I2MGE1_9BACI</name>
<gene>
    <name evidence="2" type="ORF">GJU41_19900</name>
</gene>
<dbReference type="Proteomes" id="UP000441585">
    <property type="component" value="Unassembled WGS sequence"/>
</dbReference>
<reference evidence="2 3" key="1">
    <citation type="submission" date="2019-11" db="EMBL/GenBank/DDBJ databases">
        <title>Bacillus idriensis genome.</title>
        <authorList>
            <person name="Konopka E.N."/>
            <person name="Newman J.D."/>
        </authorList>
    </citation>
    <scope>NUCLEOTIDE SEQUENCE [LARGE SCALE GENOMIC DNA]</scope>
    <source>
        <strain evidence="2 3">DSM 19097</strain>
    </source>
</reference>
<dbReference type="InterPro" id="IPR047794">
    <property type="entry name" value="C45_proenzyme-like"/>
</dbReference>
<keyword evidence="2" id="KW-0808">Transferase</keyword>
<dbReference type="PANTHER" id="PTHR34180">
    <property type="entry name" value="PEPTIDASE C45"/>
    <property type="match status" value="1"/>
</dbReference>
<dbReference type="AlphaFoldDB" id="A0A6I2MGE1"/>
<keyword evidence="3" id="KW-1185">Reference proteome</keyword>
<comment type="caution">
    <text evidence="2">The sequence shown here is derived from an EMBL/GenBank/DDBJ whole genome shotgun (WGS) entry which is preliminary data.</text>
</comment>
<dbReference type="SUPFAM" id="SSF56235">
    <property type="entry name" value="N-terminal nucleophile aminohydrolases (Ntn hydrolases)"/>
    <property type="match status" value="1"/>
</dbReference>
<evidence type="ECO:0000313" key="2">
    <source>
        <dbReference type="EMBL" id="MRX56227.1"/>
    </source>
</evidence>
<dbReference type="InterPro" id="IPR047801">
    <property type="entry name" value="Peptidase_C45"/>
</dbReference>